<evidence type="ECO:0000313" key="3">
    <source>
        <dbReference type="Proteomes" id="UP000324748"/>
    </source>
</evidence>
<accession>A0A5B0N0R9</accession>
<dbReference type="Proteomes" id="UP000325313">
    <property type="component" value="Unassembled WGS sequence"/>
</dbReference>
<evidence type="ECO:0000313" key="4">
    <source>
        <dbReference type="Proteomes" id="UP000325313"/>
    </source>
</evidence>
<evidence type="ECO:0000313" key="2">
    <source>
        <dbReference type="EMBL" id="KAA1097109.1"/>
    </source>
</evidence>
<name>A0A5B0N0R9_PUCGR</name>
<evidence type="ECO:0000313" key="1">
    <source>
        <dbReference type="EMBL" id="KAA1082024.1"/>
    </source>
</evidence>
<protein>
    <submittedName>
        <fullName evidence="1">Uncharacterized protein</fullName>
    </submittedName>
</protein>
<dbReference type="EMBL" id="VDEP01000353">
    <property type="protein sequence ID" value="KAA1097109.1"/>
    <property type="molecule type" value="Genomic_DNA"/>
</dbReference>
<dbReference type="EMBL" id="VSWC01000120">
    <property type="protein sequence ID" value="KAA1082024.1"/>
    <property type="molecule type" value="Genomic_DNA"/>
</dbReference>
<sequence length="151" mass="16289">MHTLNYSPTPQTESHIEILMIVLSYIAPLAIDPLELDPGLSVLHPNPVVKIFSASENGCSTPYTPTTFGPTLRCMEAITFLSIIVIKATDSRIGTSTTTTSAILYITLPIPTSLSSLSSPDLRHFGKYLTLLPLSQLTLAHKGTPGIEPEN</sequence>
<proteinExistence type="predicted"/>
<dbReference type="AlphaFoldDB" id="A0A5B0N0R9"/>
<keyword evidence="3" id="KW-1185">Reference proteome</keyword>
<dbReference type="Proteomes" id="UP000324748">
    <property type="component" value="Unassembled WGS sequence"/>
</dbReference>
<organism evidence="1 3">
    <name type="scientific">Puccinia graminis f. sp. tritici</name>
    <dbReference type="NCBI Taxonomy" id="56615"/>
    <lineage>
        <taxon>Eukaryota</taxon>
        <taxon>Fungi</taxon>
        <taxon>Dikarya</taxon>
        <taxon>Basidiomycota</taxon>
        <taxon>Pucciniomycotina</taxon>
        <taxon>Pucciniomycetes</taxon>
        <taxon>Pucciniales</taxon>
        <taxon>Pucciniaceae</taxon>
        <taxon>Puccinia</taxon>
    </lineage>
</organism>
<gene>
    <name evidence="1" type="ORF">PGT21_000852</name>
    <name evidence="2" type="ORF">PGTUg99_005009</name>
</gene>
<comment type="caution">
    <text evidence="1">The sequence shown here is derived from an EMBL/GenBank/DDBJ whole genome shotgun (WGS) entry which is preliminary data.</text>
</comment>
<reference evidence="3 4" key="1">
    <citation type="submission" date="2019-05" db="EMBL/GenBank/DDBJ databases">
        <title>Emergence of the Ug99 lineage of the wheat stem rust pathogen through somatic hybridization.</title>
        <authorList>
            <person name="Li F."/>
            <person name="Upadhyaya N.M."/>
            <person name="Sperschneider J."/>
            <person name="Matny O."/>
            <person name="Nguyen-Phuc H."/>
            <person name="Mago R."/>
            <person name="Raley C."/>
            <person name="Miller M.E."/>
            <person name="Silverstein K.A.T."/>
            <person name="Henningsen E."/>
            <person name="Hirsch C.D."/>
            <person name="Visser B."/>
            <person name="Pretorius Z.A."/>
            <person name="Steffenson B.J."/>
            <person name="Schwessinger B."/>
            <person name="Dodds P.N."/>
            <person name="Figueroa M."/>
        </authorList>
    </citation>
    <scope>NUCLEOTIDE SEQUENCE [LARGE SCALE GENOMIC DNA]</scope>
    <source>
        <strain evidence="1">21-0</strain>
        <strain evidence="2 4">Ug99</strain>
    </source>
</reference>